<gene>
    <name evidence="1" type="ORF">DES53_10919</name>
</gene>
<dbReference type="RefSeq" id="WP_147263546.1">
    <property type="nucleotide sequence ID" value="NZ_QNRR01000009.1"/>
</dbReference>
<dbReference type="GO" id="GO:0006352">
    <property type="term" value="P:DNA-templated transcription initiation"/>
    <property type="evidence" value="ECO:0007669"/>
    <property type="project" value="InterPro"/>
</dbReference>
<accession>A0A366HB57</accession>
<keyword evidence="2" id="KW-1185">Reference proteome</keyword>
<dbReference type="GO" id="GO:0003700">
    <property type="term" value="F:DNA-binding transcription factor activity"/>
    <property type="evidence" value="ECO:0007669"/>
    <property type="project" value="InterPro"/>
</dbReference>
<dbReference type="EMBL" id="QNRR01000009">
    <property type="protein sequence ID" value="RBP39592.1"/>
    <property type="molecule type" value="Genomic_DNA"/>
</dbReference>
<protein>
    <submittedName>
        <fullName evidence="1">RNA polymerase sigma-70 factor (ECF subfamily)</fullName>
    </submittedName>
</protein>
<evidence type="ECO:0000313" key="2">
    <source>
        <dbReference type="Proteomes" id="UP000253426"/>
    </source>
</evidence>
<evidence type="ECO:0000313" key="1">
    <source>
        <dbReference type="EMBL" id="RBP39592.1"/>
    </source>
</evidence>
<dbReference type="Proteomes" id="UP000253426">
    <property type="component" value="Unassembled WGS sequence"/>
</dbReference>
<dbReference type="AlphaFoldDB" id="A0A366HB57"/>
<name>A0A366HB57_9BACT</name>
<reference evidence="1 2" key="1">
    <citation type="submission" date="2018-06" db="EMBL/GenBank/DDBJ databases">
        <title>Genomic Encyclopedia of Type Strains, Phase IV (KMG-IV): sequencing the most valuable type-strain genomes for metagenomic binning, comparative biology and taxonomic classification.</title>
        <authorList>
            <person name="Goeker M."/>
        </authorList>
    </citation>
    <scope>NUCLEOTIDE SEQUENCE [LARGE SCALE GENOMIC DNA]</scope>
    <source>
        <strain evidence="1 2">DSM 25532</strain>
    </source>
</reference>
<sequence>MRSENGQHRHQALTDLCREYWKPLYAFSRRLGYSMHDAEDLTQGFFAYLLERRVLETANRDMGTLRTFLLKVYQRYMNDVRDREQAQKRGGGVQVFSLNVEEGEHLYLADLAGKHTPESHYDHAWAQSVLRGALRHLGVQEEEAGRGKLFAELEPHLNPDSDAEADYAKATVTLGMNAESLRQAVSRLRRKFRDCLRERIAATLQDPDDARIDTELHALRAALRS</sequence>
<organism evidence="1 2">
    <name type="scientific">Roseimicrobium gellanilyticum</name>
    <dbReference type="NCBI Taxonomy" id="748857"/>
    <lineage>
        <taxon>Bacteria</taxon>
        <taxon>Pseudomonadati</taxon>
        <taxon>Verrucomicrobiota</taxon>
        <taxon>Verrucomicrobiia</taxon>
        <taxon>Verrucomicrobiales</taxon>
        <taxon>Verrucomicrobiaceae</taxon>
        <taxon>Roseimicrobium</taxon>
    </lineage>
</organism>
<proteinExistence type="predicted"/>
<dbReference type="Gene3D" id="1.10.1740.10">
    <property type="match status" value="1"/>
</dbReference>
<dbReference type="InterPro" id="IPR013325">
    <property type="entry name" value="RNA_pol_sigma_r2"/>
</dbReference>
<dbReference type="SUPFAM" id="SSF88946">
    <property type="entry name" value="Sigma2 domain of RNA polymerase sigma factors"/>
    <property type="match status" value="1"/>
</dbReference>
<comment type="caution">
    <text evidence="1">The sequence shown here is derived from an EMBL/GenBank/DDBJ whole genome shotgun (WGS) entry which is preliminary data.</text>
</comment>
<dbReference type="OrthoDB" id="128557at2"/>